<gene>
    <name evidence="1" type="ORF">J2T60_000745</name>
</gene>
<sequence>MAAQAWAASGARLSGWQGMLERLYEVETGFDVSKFLLTDRRFVQLMEGRRYRPAREKLLIHEIDGELNVSLYLDPELLRRLEAQPPEQLLDGRNLTDFWMALEGVSHFVYLGHNARYDRPVSRLEMELQAEVDKFVLANLFLARQQGHSPGKRLHRALFHQPHFHSQLSHEEARRYVRASRYAGRYCQHLIHGMRRPGRGPLSRELRRFYRLHRHRKLEYIDTAHSH</sequence>
<accession>A0ABT1G656</accession>
<evidence type="ECO:0000313" key="1">
    <source>
        <dbReference type="EMBL" id="MCP1726780.1"/>
    </source>
</evidence>
<keyword evidence="2" id="KW-1185">Reference proteome</keyword>
<dbReference type="RefSeq" id="WP_253445615.1">
    <property type="nucleotide sequence ID" value="NZ_JALJYF010000001.1"/>
</dbReference>
<comment type="caution">
    <text evidence="1">The sequence shown here is derived from an EMBL/GenBank/DDBJ whole genome shotgun (WGS) entry which is preliminary data.</text>
</comment>
<evidence type="ECO:0000313" key="2">
    <source>
        <dbReference type="Proteomes" id="UP001523550"/>
    </source>
</evidence>
<protein>
    <submittedName>
        <fullName evidence="1">Uncharacterized protein</fullName>
    </submittedName>
</protein>
<proteinExistence type="predicted"/>
<organism evidence="1 2">
    <name type="scientific">Natronospira proteinivora</name>
    <dbReference type="NCBI Taxonomy" id="1807133"/>
    <lineage>
        <taxon>Bacteria</taxon>
        <taxon>Pseudomonadati</taxon>
        <taxon>Pseudomonadota</taxon>
        <taxon>Gammaproteobacteria</taxon>
        <taxon>Natronospirales</taxon>
        <taxon>Natronospiraceae</taxon>
        <taxon>Natronospira</taxon>
    </lineage>
</organism>
<name>A0ABT1G656_9GAMM</name>
<reference evidence="1 2" key="1">
    <citation type="submission" date="2022-03" db="EMBL/GenBank/DDBJ databases">
        <title>Genomic Encyclopedia of Type Strains, Phase III (KMG-III): the genomes of soil and plant-associated and newly described type strains.</title>
        <authorList>
            <person name="Whitman W."/>
        </authorList>
    </citation>
    <scope>NUCLEOTIDE SEQUENCE [LARGE SCALE GENOMIC DNA]</scope>
    <source>
        <strain evidence="1 2">BSker1</strain>
    </source>
</reference>
<dbReference type="EMBL" id="JALJYF010000001">
    <property type="protein sequence ID" value="MCP1726780.1"/>
    <property type="molecule type" value="Genomic_DNA"/>
</dbReference>
<dbReference type="Proteomes" id="UP001523550">
    <property type="component" value="Unassembled WGS sequence"/>
</dbReference>